<dbReference type="SUPFAM" id="SSF55486">
    <property type="entry name" value="Metalloproteases ('zincins'), catalytic domain"/>
    <property type="match status" value="1"/>
</dbReference>
<feature type="binding site" evidence="1">
    <location>
        <position position="89"/>
    </location>
    <ligand>
        <name>Zn(2+)</name>
        <dbReference type="ChEBI" id="CHEBI:29105"/>
        <note>catalytic</note>
    </ligand>
</feature>
<protein>
    <recommendedName>
        <fullName evidence="2">Metalloendopeptidase</fullName>
        <ecNumber evidence="2">3.4.24.-</ecNumber>
    </recommendedName>
</protein>
<evidence type="ECO:0000313" key="4">
    <source>
        <dbReference type="EMBL" id="CAL4122795.1"/>
    </source>
</evidence>
<dbReference type="PRINTS" id="PR00480">
    <property type="entry name" value="ASTACIN"/>
</dbReference>
<sequence length="206" mass="24283">WKNGRVPYYITWGLLWKGWEITRAMNYISSVSCVNFAKWTRKDKDYINIIPNYLQPMMGWSFIGVQGGKQDLSIGMLVDQGIIVHELLHALGFIHEHQRRDRDQYVKINWNNVWRRIDFDIVEHLDASYYDTKYDLSSIMQYGPREGSKNSGNTIQSIHGSIPSRTGRMSQNDIKALNRHYGCNNEKSIKRHRYQQMLFDGFNGDW</sequence>
<keyword evidence="1 2" id="KW-0862">Zinc</keyword>
<dbReference type="GO" id="GO:0008270">
    <property type="term" value="F:zinc ion binding"/>
    <property type="evidence" value="ECO:0007669"/>
    <property type="project" value="UniProtKB-UniRule"/>
</dbReference>
<feature type="binding site" evidence="1">
    <location>
        <position position="85"/>
    </location>
    <ligand>
        <name>Zn(2+)</name>
        <dbReference type="ChEBI" id="CHEBI:29105"/>
        <note>catalytic</note>
    </ligand>
</feature>
<dbReference type="EC" id="3.4.24.-" evidence="2"/>
<dbReference type="InterPro" id="IPR006026">
    <property type="entry name" value="Peptidase_Metallo"/>
</dbReference>
<feature type="non-terminal residue" evidence="4">
    <location>
        <position position="1"/>
    </location>
</feature>
<feature type="active site" evidence="1">
    <location>
        <position position="86"/>
    </location>
</feature>
<keyword evidence="1 2" id="KW-0378">Hydrolase</keyword>
<keyword evidence="5" id="KW-1185">Reference proteome</keyword>
<feature type="domain" description="Peptidase M12A" evidence="3">
    <location>
        <begin position="1"/>
        <end position="184"/>
    </location>
</feature>
<proteinExistence type="predicted"/>
<feature type="binding site" evidence="1">
    <location>
        <position position="95"/>
    </location>
    <ligand>
        <name>Zn(2+)</name>
        <dbReference type="ChEBI" id="CHEBI:29105"/>
        <note>catalytic</note>
    </ligand>
</feature>
<dbReference type="InterPro" id="IPR001506">
    <property type="entry name" value="Peptidase_M12A"/>
</dbReference>
<evidence type="ECO:0000259" key="3">
    <source>
        <dbReference type="PROSITE" id="PS51864"/>
    </source>
</evidence>
<dbReference type="InterPro" id="IPR034035">
    <property type="entry name" value="Astacin-like_dom"/>
</dbReference>
<evidence type="ECO:0000256" key="1">
    <source>
        <dbReference type="PROSITE-ProRule" id="PRU01211"/>
    </source>
</evidence>
<keyword evidence="1 2" id="KW-0479">Metal-binding</keyword>
<name>A0AAV2RDM9_MEGNR</name>
<keyword evidence="1 2" id="KW-0482">Metalloprotease</keyword>
<organism evidence="4 5">
    <name type="scientific">Meganyctiphanes norvegica</name>
    <name type="common">Northern krill</name>
    <name type="synonym">Thysanopoda norvegica</name>
    <dbReference type="NCBI Taxonomy" id="48144"/>
    <lineage>
        <taxon>Eukaryota</taxon>
        <taxon>Metazoa</taxon>
        <taxon>Ecdysozoa</taxon>
        <taxon>Arthropoda</taxon>
        <taxon>Crustacea</taxon>
        <taxon>Multicrustacea</taxon>
        <taxon>Malacostraca</taxon>
        <taxon>Eumalacostraca</taxon>
        <taxon>Eucarida</taxon>
        <taxon>Euphausiacea</taxon>
        <taxon>Euphausiidae</taxon>
        <taxon>Meganyctiphanes</taxon>
    </lineage>
</organism>
<comment type="caution">
    <text evidence="4">The sequence shown here is derived from an EMBL/GenBank/DDBJ whole genome shotgun (WGS) entry which is preliminary data.</text>
</comment>
<dbReference type="EMBL" id="CAXKWB010020806">
    <property type="protein sequence ID" value="CAL4122795.1"/>
    <property type="molecule type" value="Genomic_DNA"/>
</dbReference>
<accession>A0AAV2RDM9</accession>
<dbReference type="CDD" id="cd04280">
    <property type="entry name" value="ZnMc_astacin_like"/>
    <property type="match status" value="1"/>
</dbReference>
<dbReference type="GO" id="GO:0004222">
    <property type="term" value="F:metalloendopeptidase activity"/>
    <property type="evidence" value="ECO:0007669"/>
    <property type="project" value="UniProtKB-UniRule"/>
</dbReference>
<keyword evidence="1 2" id="KW-0645">Protease</keyword>
<dbReference type="PANTHER" id="PTHR10127">
    <property type="entry name" value="DISCOIDIN, CUB, EGF, LAMININ , AND ZINC METALLOPROTEASE DOMAIN CONTAINING"/>
    <property type="match status" value="1"/>
</dbReference>
<dbReference type="SMART" id="SM00235">
    <property type="entry name" value="ZnMc"/>
    <property type="match status" value="1"/>
</dbReference>
<reference evidence="4 5" key="1">
    <citation type="submission" date="2024-05" db="EMBL/GenBank/DDBJ databases">
        <authorList>
            <person name="Wallberg A."/>
        </authorList>
    </citation>
    <scope>NUCLEOTIDE SEQUENCE [LARGE SCALE GENOMIC DNA]</scope>
</reference>
<dbReference type="Gene3D" id="3.40.390.10">
    <property type="entry name" value="Collagenase (Catalytic Domain)"/>
    <property type="match status" value="1"/>
</dbReference>
<comment type="caution">
    <text evidence="1">Lacks conserved residue(s) required for the propagation of feature annotation.</text>
</comment>
<comment type="cofactor">
    <cofactor evidence="1 2">
        <name>Zn(2+)</name>
        <dbReference type="ChEBI" id="CHEBI:29105"/>
    </cofactor>
    <text evidence="1 2">Binds 1 zinc ion per subunit.</text>
</comment>
<evidence type="ECO:0000256" key="2">
    <source>
        <dbReference type="RuleBase" id="RU361183"/>
    </source>
</evidence>
<evidence type="ECO:0000313" key="5">
    <source>
        <dbReference type="Proteomes" id="UP001497623"/>
    </source>
</evidence>
<dbReference type="AlphaFoldDB" id="A0AAV2RDM9"/>
<dbReference type="Pfam" id="PF01400">
    <property type="entry name" value="Astacin"/>
    <property type="match status" value="1"/>
</dbReference>
<dbReference type="PROSITE" id="PS51864">
    <property type="entry name" value="ASTACIN"/>
    <property type="match status" value="1"/>
</dbReference>
<gene>
    <name evidence="4" type="ORF">MNOR_LOCUS23517</name>
</gene>
<dbReference type="PANTHER" id="PTHR10127:SF798">
    <property type="entry name" value="ZINC METALLOPROTEINASE NAS-1"/>
    <property type="match status" value="1"/>
</dbReference>
<dbReference type="Proteomes" id="UP001497623">
    <property type="component" value="Unassembled WGS sequence"/>
</dbReference>
<dbReference type="InterPro" id="IPR024079">
    <property type="entry name" value="MetalloPept_cat_dom_sf"/>
</dbReference>
<dbReference type="GO" id="GO:0006508">
    <property type="term" value="P:proteolysis"/>
    <property type="evidence" value="ECO:0007669"/>
    <property type="project" value="UniProtKB-KW"/>
</dbReference>